<reference evidence="5" key="1">
    <citation type="journal article" date="2018" name="Nat. Microbiol.">
        <title>Leveraging single-cell genomics to expand the fungal tree of life.</title>
        <authorList>
            <person name="Ahrendt S.R."/>
            <person name="Quandt C.A."/>
            <person name="Ciobanu D."/>
            <person name="Clum A."/>
            <person name="Salamov A."/>
            <person name="Andreopoulos B."/>
            <person name="Cheng J.F."/>
            <person name="Woyke T."/>
            <person name="Pelin A."/>
            <person name="Henrissat B."/>
            <person name="Reynolds N.K."/>
            <person name="Benny G.L."/>
            <person name="Smith M.E."/>
            <person name="James T.Y."/>
            <person name="Grigoriev I.V."/>
        </authorList>
    </citation>
    <scope>NUCLEOTIDE SEQUENCE [LARGE SCALE GENOMIC DNA]</scope>
    <source>
        <strain evidence="5">Baker2002</strain>
    </source>
</reference>
<feature type="compositionally biased region" description="Basic and acidic residues" evidence="2">
    <location>
        <begin position="395"/>
        <end position="410"/>
    </location>
</feature>
<accession>A0A4P9ZH46</accession>
<dbReference type="InterPro" id="IPR051189">
    <property type="entry name" value="Splicing_assoc_domain"/>
</dbReference>
<keyword evidence="1" id="KW-0175">Coiled coil</keyword>
<evidence type="ECO:0000313" key="4">
    <source>
        <dbReference type="EMBL" id="RKP32258.1"/>
    </source>
</evidence>
<dbReference type="OrthoDB" id="21470at2759"/>
<feature type="compositionally biased region" description="Basic residues" evidence="2">
    <location>
        <begin position="31"/>
        <end position="40"/>
    </location>
</feature>
<feature type="compositionally biased region" description="Acidic residues" evidence="2">
    <location>
        <begin position="374"/>
        <end position="386"/>
    </location>
</feature>
<feature type="region of interest" description="Disordered" evidence="2">
    <location>
        <begin position="372"/>
        <end position="410"/>
    </location>
</feature>
<dbReference type="GO" id="GO:0003676">
    <property type="term" value="F:nucleic acid binding"/>
    <property type="evidence" value="ECO:0007669"/>
    <property type="project" value="InterPro"/>
</dbReference>
<keyword evidence="5" id="KW-1185">Reference proteome</keyword>
<organism evidence="4 5">
    <name type="scientific">Metschnikowia bicuspidata</name>
    <dbReference type="NCBI Taxonomy" id="27322"/>
    <lineage>
        <taxon>Eukaryota</taxon>
        <taxon>Fungi</taxon>
        <taxon>Dikarya</taxon>
        <taxon>Ascomycota</taxon>
        <taxon>Saccharomycotina</taxon>
        <taxon>Pichiomycetes</taxon>
        <taxon>Metschnikowiaceae</taxon>
        <taxon>Metschnikowia</taxon>
    </lineage>
</organism>
<feature type="compositionally biased region" description="Gly residues" evidence="2">
    <location>
        <begin position="8"/>
        <end position="22"/>
    </location>
</feature>
<feature type="coiled-coil region" evidence="1">
    <location>
        <begin position="494"/>
        <end position="524"/>
    </location>
</feature>
<evidence type="ECO:0000256" key="1">
    <source>
        <dbReference type="SAM" id="Coils"/>
    </source>
</evidence>
<gene>
    <name evidence="4" type="ORF">METBISCDRAFT_25776</name>
</gene>
<evidence type="ECO:0000259" key="3">
    <source>
        <dbReference type="PROSITE" id="PS50174"/>
    </source>
</evidence>
<dbReference type="PROSITE" id="PS50174">
    <property type="entry name" value="G_PATCH"/>
    <property type="match status" value="1"/>
</dbReference>
<dbReference type="Pfam" id="PF01585">
    <property type="entry name" value="G-patch"/>
    <property type="match status" value="1"/>
</dbReference>
<dbReference type="Proteomes" id="UP000268321">
    <property type="component" value="Unassembled WGS sequence"/>
</dbReference>
<dbReference type="PANTHER" id="PTHR14195">
    <property type="entry name" value="G PATCH DOMAIN CONTAINING PROTEIN 2"/>
    <property type="match status" value="1"/>
</dbReference>
<feature type="region of interest" description="Disordered" evidence="2">
    <location>
        <begin position="1"/>
        <end position="81"/>
    </location>
</feature>
<dbReference type="InterPro" id="IPR000467">
    <property type="entry name" value="G_patch_dom"/>
</dbReference>
<dbReference type="EMBL" id="ML004432">
    <property type="protein sequence ID" value="RKP32258.1"/>
    <property type="molecule type" value="Genomic_DNA"/>
</dbReference>
<protein>
    <recommendedName>
        <fullName evidence="3">G-patch domain-containing protein</fullName>
    </recommendedName>
</protein>
<name>A0A4P9ZH46_9ASCO</name>
<evidence type="ECO:0000313" key="5">
    <source>
        <dbReference type="Proteomes" id="UP000268321"/>
    </source>
</evidence>
<proteinExistence type="predicted"/>
<dbReference type="SMART" id="SM00443">
    <property type="entry name" value="G_patch"/>
    <property type="match status" value="1"/>
</dbReference>
<feature type="domain" description="G-patch" evidence="3">
    <location>
        <begin position="653"/>
        <end position="696"/>
    </location>
</feature>
<evidence type="ECO:0000256" key="2">
    <source>
        <dbReference type="SAM" id="MobiDB-lite"/>
    </source>
</evidence>
<sequence>MPPKHGRGCGGKRGGRGLGGSGSFAPFRLSKSSRRRSRKRGLSELPSPGDTAEDGGMPSVNRGPAPNTPLMRSLSKRPYWNKKSMMREARYTDRHVEQTMSLALRHWPVEFIKAETKYDPSKDIVEKLLQRCEAARDEKRELLCKESEPREVEAAGDDVDGGEVPVEEMIENEQESGSGAAEVGAEAEVVTASEVVAEVEIDATGTDSKIQDAEMAEMEEVREEHIPLVEAEAELDEEVSSGDETETFDEIQFSIDTHGDSGDIHVPKANTAALLCQRPPKAPSPSFTSAFLVELCIKFGNLLLPMEFGDDGSASVVFADRKRTKAKSGYASLRSSINEPFAQEGAHSAASCFESDMETALEDYMAQLMANDTSDSDNDTENDDYIESVSIPSHSSHDYRARNDGVERTHSSQFDDIELLDFIDLDIDDDSEPDSDEEGLEDILAFARQHQRLAEMDITNAVPQKVGKGRKQRLELGSELEIELRESLMEQFQYQKASRRLKKLRKKEKKRQETLEQLHFLEKYEYSLHIQEIKHDFELFLHDADRLTLIFPPLDPYGHKTLSKLAKHYNMKCSRCGGNDSSLYMKICKTKKTFRYVPDYALIEYIMKQRPVFLRADVKSRPQTEAVVGKTGRSNAYVREGEVVGALAPEIGHNNIGRKMLEMLGWSRGEGLGALGNKGISMPVLATVKKSKAGLK</sequence>
<dbReference type="AlphaFoldDB" id="A0A4P9ZH46"/>